<dbReference type="GO" id="GO:0005975">
    <property type="term" value="P:carbohydrate metabolic process"/>
    <property type="evidence" value="ECO:0007669"/>
    <property type="project" value="InterPro"/>
</dbReference>
<evidence type="ECO:0000313" key="6">
    <source>
        <dbReference type="RefSeq" id="XP_030533991.1"/>
    </source>
</evidence>
<accession>A0A8B8PGR0</accession>
<evidence type="ECO:0000256" key="1">
    <source>
        <dbReference type="ARBA" id="ARBA00010838"/>
    </source>
</evidence>
<evidence type="ECO:0000256" key="4">
    <source>
        <dbReference type="RuleBase" id="RU003690"/>
    </source>
</evidence>
<organism evidence="5 6">
    <name type="scientific">Rhodamnia argentea</name>
    <dbReference type="NCBI Taxonomy" id="178133"/>
    <lineage>
        <taxon>Eukaryota</taxon>
        <taxon>Viridiplantae</taxon>
        <taxon>Streptophyta</taxon>
        <taxon>Embryophyta</taxon>
        <taxon>Tracheophyta</taxon>
        <taxon>Spermatophyta</taxon>
        <taxon>Magnoliopsida</taxon>
        <taxon>eudicotyledons</taxon>
        <taxon>Gunneridae</taxon>
        <taxon>Pentapetalae</taxon>
        <taxon>rosids</taxon>
        <taxon>malvids</taxon>
        <taxon>Myrtales</taxon>
        <taxon>Myrtaceae</taxon>
        <taxon>Myrtoideae</taxon>
        <taxon>Myrteae</taxon>
        <taxon>Australasian group</taxon>
        <taxon>Rhodamnia</taxon>
    </lineage>
</organism>
<dbReference type="InterPro" id="IPR033132">
    <property type="entry name" value="GH_1_N_CS"/>
</dbReference>
<reference evidence="6" key="2">
    <citation type="submission" date="2025-08" db="UniProtKB">
        <authorList>
            <consortium name="RefSeq"/>
        </authorList>
    </citation>
    <scope>IDENTIFICATION</scope>
    <source>
        <tissue evidence="6">Leaf</tissue>
    </source>
</reference>
<dbReference type="PANTHER" id="PTHR10353:SF236">
    <property type="entry name" value="BETA-GLUCOSIDASE 18"/>
    <property type="match status" value="1"/>
</dbReference>
<dbReference type="InterPro" id="IPR017853">
    <property type="entry name" value="GH"/>
</dbReference>
<dbReference type="FunFam" id="3.20.20.80:FF:000020">
    <property type="entry name" value="Beta-glucosidase 12"/>
    <property type="match status" value="1"/>
</dbReference>
<dbReference type="PROSITE" id="PS00653">
    <property type="entry name" value="GLYCOSYL_HYDROL_F1_2"/>
    <property type="match status" value="1"/>
</dbReference>
<evidence type="ECO:0000313" key="5">
    <source>
        <dbReference type="Proteomes" id="UP000827889"/>
    </source>
</evidence>
<dbReference type="GeneID" id="115743380"/>
<evidence type="ECO:0000256" key="3">
    <source>
        <dbReference type="ARBA" id="ARBA00023295"/>
    </source>
</evidence>
<evidence type="ECO:0000256" key="2">
    <source>
        <dbReference type="ARBA" id="ARBA00022801"/>
    </source>
</evidence>
<dbReference type="GO" id="GO:0047782">
    <property type="term" value="F:coniferin beta-glucosidase activity"/>
    <property type="evidence" value="ECO:0007669"/>
    <property type="project" value="UniProtKB-ARBA"/>
</dbReference>
<dbReference type="AlphaFoldDB" id="A0A8B8PGR0"/>
<dbReference type="Proteomes" id="UP000827889">
    <property type="component" value="Chromosome 1"/>
</dbReference>
<gene>
    <name evidence="6" type="primary">LOC115743380</name>
</gene>
<reference evidence="5" key="1">
    <citation type="submission" date="2025-05" db="UniProtKB">
        <authorList>
            <consortium name="RefSeq"/>
        </authorList>
    </citation>
    <scope>NUCLEOTIDE SEQUENCE [LARGE SCALE GENOMIC DNA]</scope>
</reference>
<comment type="similarity">
    <text evidence="1 4">Belongs to the glycosyl hydrolase 1 family.</text>
</comment>
<dbReference type="OrthoDB" id="65569at2759"/>
<proteinExistence type="inferred from homology"/>
<keyword evidence="5" id="KW-1185">Reference proteome</keyword>
<dbReference type="PANTHER" id="PTHR10353">
    <property type="entry name" value="GLYCOSYL HYDROLASE"/>
    <property type="match status" value="1"/>
</dbReference>
<keyword evidence="2" id="KW-0378">Hydrolase</keyword>
<name>A0A8B8PGR0_9MYRT</name>
<sequence>MKSSLHFASFFFICFRPNQYVLERKRMRERGVKASACVSFFLLCLCVDCHGVDRSQFPPSFLFGTATSAFQIEGAYLTGNKSLSNWDVYTHIPGKVEDGSNADVADDHYNRYMEDVESMGDLGVNSYRFSISWPRVLPNGRDGETNAEGIDFYNNLIDALLLKGIEPFVTLNHYEFPQVLEDRYGSWLSSEIQLDFAHFAEVCFEAFGDRVKYWVTINEPNMLIYYAYFQGTNPPAHCSYPVGNCSAGDSFLEPYIATHNVVLSHAAAVEIYRNKYQAKQGGMIGIVVSAPFYEPLTDTPADKLAAERALAFQIAWFLDPIMYGDYPPEMLQIVGARLPVFSAEEKKKLSNKLDFIGINQYTAVYAKDCMLSPCPYAYSLGESMVYLTGERDGTLIGDTTAVSYFYVVPSALEKTVMYLKDRYNNTPMFITENGYAQSNAPIDDSIDDTKRVEFFKSYLSALVNALRKGADVRGYFIWSLLDNFEWLDGYTIRFGLYYVDFDTLERTPKLSAKWYKSFLTESNSTAESKRYKCRRNMFMPL</sequence>
<dbReference type="InterPro" id="IPR001360">
    <property type="entry name" value="Glyco_hydro_1"/>
</dbReference>
<dbReference type="Pfam" id="PF00232">
    <property type="entry name" value="Glyco_hydro_1"/>
    <property type="match status" value="1"/>
</dbReference>
<dbReference type="KEGG" id="rarg:115743380"/>
<protein>
    <submittedName>
        <fullName evidence="6">Beta-glucosidase 18-like</fullName>
    </submittedName>
</protein>
<dbReference type="SUPFAM" id="SSF51445">
    <property type="entry name" value="(Trans)glycosidases"/>
    <property type="match status" value="1"/>
</dbReference>
<keyword evidence="3" id="KW-0326">Glycosidase</keyword>
<dbReference type="Gene3D" id="3.20.20.80">
    <property type="entry name" value="Glycosidases"/>
    <property type="match status" value="1"/>
</dbReference>
<dbReference type="RefSeq" id="XP_030533991.1">
    <property type="nucleotide sequence ID" value="XM_030678131.2"/>
</dbReference>
<dbReference type="PRINTS" id="PR00131">
    <property type="entry name" value="GLHYDRLASE1"/>
</dbReference>